<proteinExistence type="predicted"/>
<dbReference type="Proteomes" id="UP000031668">
    <property type="component" value="Unassembled WGS sequence"/>
</dbReference>
<evidence type="ECO:0000256" key="1">
    <source>
        <dbReference type="SAM" id="Phobius"/>
    </source>
</evidence>
<dbReference type="SUPFAM" id="SSF81321">
    <property type="entry name" value="Family A G protein-coupled receptor-like"/>
    <property type="match status" value="1"/>
</dbReference>
<feature type="transmembrane region" description="Helical" evidence="1">
    <location>
        <begin position="153"/>
        <end position="176"/>
    </location>
</feature>
<accession>A0A0C2MG86</accession>
<keyword evidence="3" id="KW-1185">Reference proteome</keyword>
<gene>
    <name evidence="2" type="ORF">RF11_11994</name>
</gene>
<keyword evidence="1" id="KW-1133">Transmembrane helix</keyword>
<keyword evidence="1" id="KW-0812">Transmembrane</keyword>
<dbReference type="Gene3D" id="1.20.1070.10">
    <property type="entry name" value="Rhodopsin 7-helix transmembrane proteins"/>
    <property type="match status" value="1"/>
</dbReference>
<feature type="transmembrane region" description="Helical" evidence="1">
    <location>
        <begin position="7"/>
        <end position="24"/>
    </location>
</feature>
<comment type="caution">
    <text evidence="2">The sequence shown here is derived from an EMBL/GenBank/DDBJ whole genome shotgun (WGS) entry which is preliminary data.</text>
</comment>
<evidence type="ECO:0000313" key="2">
    <source>
        <dbReference type="EMBL" id="KII66171.1"/>
    </source>
</evidence>
<protein>
    <recommendedName>
        <fullName evidence="4">G-protein coupled receptors family 1 profile domain-containing protein</fullName>
    </recommendedName>
</protein>
<evidence type="ECO:0000313" key="3">
    <source>
        <dbReference type="Proteomes" id="UP000031668"/>
    </source>
</evidence>
<reference evidence="2 3" key="1">
    <citation type="journal article" date="2014" name="Genome Biol. Evol.">
        <title>The genome of the myxosporean Thelohanellus kitauei shows adaptations to nutrient acquisition within its fish host.</title>
        <authorList>
            <person name="Yang Y."/>
            <person name="Xiong J."/>
            <person name="Zhou Z."/>
            <person name="Huo F."/>
            <person name="Miao W."/>
            <person name="Ran C."/>
            <person name="Liu Y."/>
            <person name="Zhang J."/>
            <person name="Feng J."/>
            <person name="Wang M."/>
            <person name="Wang M."/>
            <person name="Wang L."/>
            <person name="Yao B."/>
        </authorList>
    </citation>
    <scope>NUCLEOTIDE SEQUENCE [LARGE SCALE GENOMIC DNA]</scope>
    <source>
        <strain evidence="2">Wuqing</strain>
    </source>
</reference>
<dbReference type="EMBL" id="JWZT01003604">
    <property type="protein sequence ID" value="KII66171.1"/>
    <property type="molecule type" value="Genomic_DNA"/>
</dbReference>
<feature type="transmembrane region" description="Helical" evidence="1">
    <location>
        <begin position="111"/>
        <end position="133"/>
    </location>
</feature>
<name>A0A0C2MG86_THEKT</name>
<feature type="transmembrane region" description="Helical" evidence="1">
    <location>
        <begin position="53"/>
        <end position="77"/>
    </location>
</feature>
<sequence length="205" mass="23792">MRDSRFRTVVALIWIGFITFSTVLTPDWRRLFSKERNLTSVDICIFSKSMDPYIGFITSLISQSIPLTLIVVINCILGVKIRRILQENQQNLNFSEEQQRRNEIIIKKVEFNLFIMSNLFAFLNLPLIALNSFDLIRFAHLIGAPPVEIPISVIRLFLFIASLYPFAEAVICLFLNQDFKELLLEKWTIIKKKANLLISEQSTSY</sequence>
<evidence type="ECO:0008006" key="4">
    <source>
        <dbReference type="Google" id="ProtNLM"/>
    </source>
</evidence>
<keyword evidence="1" id="KW-0472">Membrane</keyword>
<organism evidence="2 3">
    <name type="scientific">Thelohanellus kitauei</name>
    <name type="common">Myxosporean</name>
    <dbReference type="NCBI Taxonomy" id="669202"/>
    <lineage>
        <taxon>Eukaryota</taxon>
        <taxon>Metazoa</taxon>
        <taxon>Cnidaria</taxon>
        <taxon>Myxozoa</taxon>
        <taxon>Myxosporea</taxon>
        <taxon>Bivalvulida</taxon>
        <taxon>Platysporina</taxon>
        <taxon>Myxobolidae</taxon>
        <taxon>Thelohanellus</taxon>
    </lineage>
</organism>
<dbReference type="AlphaFoldDB" id="A0A0C2MG86"/>